<sequence length="130" mass="15134">MQRVTHYCVHINRAFDRKPVARIFATYNICPYSLLEQFKPSLDKPWLNTCNAHYFWAKDCYMITKQTLNITDGTSMELLLALEQFFIEQQPSLFGYTCAANMTIKMLYGLATDYVLQGKEHRDSFADAID</sequence>
<organism evidence="1 2">
    <name type="scientific">Rhizopus azygosporus</name>
    <name type="common">Rhizopus microsporus var. azygosporus</name>
    <dbReference type="NCBI Taxonomy" id="86630"/>
    <lineage>
        <taxon>Eukaryota</taxon>
        <taxon>Fungi</taxon>
        <taxon>Fungi incertae sedis</taxon>
        <taxon>Mucoromycota</taxon>
        <taxon>Mucoromycotina</taxon>
        <taxon>Mucoromycetes</taxon>
        <taxon>Mucorales</taxon>
        <taxon>Mucorineae</taxon>
        <taxon>Rhizopodaceae</taxon>
        <taxon>Rhizopus</taxon>
    </lineage>
</organism>
<accession>A0A367IRU7</accession>
<evidence type="ECO:0000313" key="1">
    <source>
        <dbReference type="EMBL" id="RCH80405.1"/>
    </source>
</evidence>
<gene>
    <name evidence="1" type="ORF">CU097_003996</name>
</gene>
<feature type="non-terminal residue" evidence="1">
    <location>
        <position position="130"/>
    </location>
</feature>
<reference evidence="1 2" key="1">
    <citation type="journal article" date="2018" name="G3 (Bethesda)">
        <title>Phylogenetic and Phylogenomic Definition of Rhizopus Species.</title>
        <authorList>
            <person name="Gryganskyi A.P."/>
            <person name="Golan J."/>
            <person name="Dolatabadi S."/>
            <person name="Mondo S."/>
            <person name="Robb S."/>
            <person name="Idnurm A."/>
            <person name="Muszewska A."/>
            <person name="Steczkiewicz K."/>
            <person name="Masonjones S."/>
            <person name="Liao H.L."/>
            <person name="Gajdeczka M.T."/>
            <person name="Anike F."/>
            <person name="Vuek A."/>
            <person name="Anishchenko I.M."/>
            <person name="Voigt K."/>
            <person name="de Hoog G.S."/>
            <person name="Smith M.E."/>
            <person name="Heitman J."/>
            <person name="Vilgalys R."/>
            <person name="Stajich J.E."/>
        </authorList>
    </citation>
    <scope>NUCLEOTIDE SEQUENCE [LARGE SCALE GENOMIC DNA]</scope>
    <source>
        <strain evidence="1 2">CBS 357.93</strain>
    </source>
</reference>
<protein>
    <submittedName>
        <fullName evidence="1">Uncharacterized protein</fullName>
    </submittedName>
</protein>
<dbReference type="Proteomes" id="UP000252139">
    <property type="component" value="Unassembled WGS sequence"/>
</dbReference>
<keyword evidence="2" id="KW-1185">Reference proteome</keyword>
<comment type="caution">
    <text evidence="1">The sequence shown here is derived from an EMBL/GenBank/DDBJ whole genome shotgun (WGS) entry which is preliminary data.</text>
</comment>
<proteinExistence type="predicted"/>
<dbReference type="EMBL" id="PJQL01003937">
    <property type="protein sequence ID" value="RCH80405.1"/>
    <property type="molecule type" value="Genomic_DNA"/>
</dbReference>
<dbReference type="OrthoDB" id="2288457at2759"/>
<dbReference type="AlphaFoldDB" id="A0A367IRU7"/>
<name>A0A367IRU7_RHIAZ</name>
<evidence type="ECO:0000313" key="2">
    <source>
        <dbReference type="Proteomes" id="UP000252139"/>
    </source>
</evidence>